<reference evidence="1" key="1">
    <citation type="journal article" date="2015" name="MBio">
        <title>Eco-Evolutionary Dynamics of Episomes among Ecologically Cohesive Bacterial Populations.</title>
        <authorList>
            <person name="Xue H."/>
            <person name="Cordero O.X."/>
            <person name="Camas F.M."/>
            <person name="Trimble W."/>
            <person name="Meyer F."/>
            <person name="Guglielmini J."/>
            <person name="Rocha E.P."/>
            <person name="Polz M.F."/>
        </authorList>
    </citation>
    <scope>NUCLEOTIDE SEQUENCE</scope>
    <source>
        <strain evidence="1">5S_214</strain>
    </source>
</reference>
<protein>
    <submittedName>
        <fullName evidence="1">Site-specific recombinase, phage integrase family</fullName>
    </submittedName>
</protein>
<dbReference type="EMBL" id="KP795588">
    <property type="protein sequence ID" value="AKN38503.1"/>
    <property type="molecule type" value="Genomic_DNA"/>
</dbReference>
<evidence type="ECO:0000313" key="1">
    <source>
        <dbReference type="EMBL" id="AKN38503.1"/>
    </source>
</evidence>
<accession>A0A0H3ZQ60</accession>
<sequence length="44" mass="5147">MASYTIETRKLKSGEPRFKVTIIVKKNSRIIHRESKNSKKESAR</sequence>
<proteinExistence type="predicted"/>
<organism evidence="1">
    <name type="scientific">Vibrio splendidus</name>
    <dbReference type="NCBI Taxonomy" id="29497"/>
    <lineage>
        <taxon>Bacteria</taxon>
        <taxon>Pseudomonadati</taxon>
        <taxon>Pseudomonadota</taxon>
        <taxon>Gammaproteobacteria</taxon>
        <taxon>Vibrionales</taxon>
        <taxon>Vibrionaceae</taxon>
        <taxon>Vibrio</taxon>
    </lineage>
</organism>
<name>A0A0H3ZQ60_VIBSP</name>
<dbReference type="AlphaFoldDB" id="A0A0H3ZQ60"/>